<proteinExistence type="predicted"/>
<keyword evidence="2" id="KW-1185">Reference proteome</keyword>
<accession>F2IH07</accession>
<organism evidence="1 2">
    <name type="scientific">Fluviicola taffensis (strain DSM 16823 / NCIMB 13979 / RW262)</name>
    <dbReference type="NCBI Taxonomy" id="755732"/>
    <lineage>
        <taxon>Bacteria</taxon>
        <taxon>Pseudomonadati</taxon>
        <taxon>Bacteroidota</taxon>
        <taxon>Flavobacteriia</taxon>
        <taxon>Flavobacteriales</taxon>
        <taxon>Crocinitomicaceae</taxon>
        <taxon>Fluviicola</taxon>
    </lineage>
</organism>
<reference evidence="2" key="2">
    <citation type="submission" date="2011-02" db="EMBL/GenBank/DDBJ databases">
        <title>The complete genome of Fluviicola taffensis DSM 16823.</title>
        <authorList>
            <consortium name="US DOE Joint Genome Institute (JGI-PGF)"/>
            <person name="Lucas S."/>
            <person name="Copeland A."/>
            <person name="Lapidus A."/>
            <person name="Bruce D."/>
            <person name="Goodwin L."/>
            <person name="Pitluck S."/>
            <person name="Kyrpides N."/>
            <person name="Mavromatis K."/>
            <person name="Ivanova N."/>
            <person name="Mikhailova N."/>
            <person name="Pagani I."/>
            <person name="Chertkov O."/>
            <person name="Detter J.C."/>
            <person name="Han C."/>
            <person name="Tapia R."/>
            <person name="Land M."/>
            <person name="Hauser L."/>
            <person name="Markowitz V."/>
            <person name="Cheng J.-F."/>
            <person name="Hugenholtz P."/>
            <person name="Woyke T."/>
            <person name="Wu D."/>
            <person name="Tindall B."/>
            <person name="Pomrenke H.G."/>
            <person name="Brambilla E."/>
            <person name="Klenk H.-P."/>
            <person name="Eisen J.A."/>
        </authorList>
    </citation>
    <scope>NUCLEOTIDE SEQUENCE [LARGE SCALE GENOMIC DNA]</scope>
    <source>
        <strain evidence="2">DSM 16823 / RW262 / RW262</strain>
    </source>
</reference>
<dbReference type="RefSeq" id="WP_013688579.1">
    <property type="nucleotide sequence ID" value="NC_015321.1"/>
</dbReference>
<dbReference type="KEGG" id="fte:Fluta_3855"/>
<reference evidence="1 2" key="1">
    <citation type="journal article" date="2011" name="Stand. Genomic Sci.">
        <title>Complete genome sequence of the gliding freshwater bacterium Fluviicola taffensis type strain (RW262).</title>
        <authorList>
            <person name="Woyke T."/>
            <person name="Chertkov O."/>
            <person name="Lapidus A."/>
            <person name="Nolan M."/>
            <person name="Lucas S."/>
            <person name="Del Rio T.G."/>
            <person name="Tice H."/>
            <person name="Cheng J.F."/>
            <person name="Tapia R."/>
            <person name="Han C."/>
            <person name="Goodwin L."/>
            <person name="Pitluck S."/>
            <person name="Liolios K."/>
            <person name="Pagani I."/>
            <person name="Ivanova N."/>
            <person name="Huntemann M."/>
            <person name="Mavromatis K."/>
            <person name="Mikhailova N."/>
            <person name="Pati A."/>
            <person name="Chen A."/>
            <person name="Palaniappan K."/>
            <person name="Land M."/>
            <person name="Hauser L."/>
            <person name="Brambilla E.M."/>
            <person name="Rohde M."/>
            <person name="Mwirichia R."/>
            <person name="Sikorski J."/>
            <person name="Tindall B.J."/>
            <person name="Goker M."/>
            <person name="Bristow J."/>
            <person name="Eisen J.A."/>
            <person name="Markowitz V."/>
            <person name="Hugenholtz P."/>
            <person name="Klenk H.P."/>
            <person name="Kyrpides N.C."/>
        </authorList>
    </citation>
    <scope>NUCLEOTIDE SEQUENCE [LARGE SCALE GENOMIC DNA]</scope>
    <source>
        <strain evidence="2">DSM 16823 / RW262 / RW262</strain>
    </source>
</reference>
<dbReference type="eggNOG" id="ENOG50338DK">
    <property type="taxonomic scope" value="Bacteria"/>
</dbReference>
<dbReference type="Proteomes" id="UP000007463">
    <property type="component" value="Chromosome"/>
</dbReference>
<protein>
    <submittedName>
        <fullName evidence="1">Uncharacterized protein</fullName>
    </submittedName>
</protein>
<sequence length="126" mass="14826">MKKVFVYILLPIFMFNSSIGELFKLSDLFVHFTEHKTINKQIDIFEFISMHYLGNDLNDNDQEKDMQLPFKKVSIHFSFQIASIPNFKLIPEKKIEVIDTYLQVLFKKNRPKDPALASLFRPPCQA</sequence>
<dbReference type="HOGENOM" id="CLU_146677_0_0_10"/>
<evidence type="ECO:0000313" key="2">
    <source>
        <dbReference type="Proteomes" id="UP000007463"/>
    </source>
</evidence>
<evidence type="ECO:0000313" key="1">
    <source>
        <dbReference type="EMBL" id="AEA45821.1"/>
    </source>
</evidence>
<gene>
    <name evidence="1" type="ordered locus">Fluta_3855</name>
</gene>
<dbReference type="EMBL" id="CP002542">
    <property type="protein sequence ID" value="AEA45821.1"/>
    <property type="molecule type" value="Genomic_DNA"/>
</dbReference>
<name>F2IH07_FLUTR</name>
<dbReference type="AlphaFoldDB" id="F2IH07"/>
<dbReference type="STRING" id="755732.Fluta_3855"/>